<keyword evidence="5 7" id="KW-1133">Transmembrane helix</keyword>
<feature type="transmembrane region" description="Helical" evidence="7">
    <location>
        <begin position="283"/>
        <end position="307"/>
    </location>
</feature>
<gene>
    <name evidence="8" type="ORF">FH608_048875</name>
</gene>
<comment type="subcellular location">
    <subcellularLocation>
        <location evidence="1 7">Cell membrane</location>
        <topology evidence="1 7">Multi-pass membrane protein</topology>
    </subcellularLocation>
</comment>
<dbReference type="OrthoDB" id="6637947at2"/>
<evidence type="ECO:0000256" key="1">
    <source>
        <dbReference type="ARBA" id="ARBA00004651"/>
    </source>
</evidence>
<evidence type="ECO:0000256" key="4">
    <source>
        <dbReference type="ARBA" id="ARBA00022692"/>
    </source>
</evidence>
<accession>A0A5C4UYJ7</accession>
<reference evidence="8 9" key="1">
    <citation type="submission" date="2019-10" db="EMBL/GenBank/DDBJ databases">
        <title>Nonomuraea sp. nov., isolated from Phyllanthus amarus.</title>
        <authorList>
            <person name="Klykleung N."/>
            <person name="Tanasupawat S."/>
        </authorList>
    </citation>
    <scope>NUCLEOTIDE SEQUENCE [LARGE SCALE GENOMIC DNA]</scope>
    <source>
        <strain evidence="8 9">PA1-10</strain>
    </source>
</reference>
<dbReference type="SUPFAM" id="SSF161098">
    <property type="entry name" value="MetI-like"/>
    <property type="match status" value="1"/>
</dbReference>
<dbReference type="PROSITE" id="PS50928">
    <property type="entry name" value="ABC_TM1"/>
    <property type="match status" value="1"/>
</dbReference>
<dbReference type="InterPro" id="IPR050366">
    <property type="entry name" value="BP-dependent_transpt_permease"/>
</dbReference>
<feature type="transmembrane region" description="Helical" evidence="7">
    <location>
        <begin position="49"/>
        <end position="70"/>
    </location>
</feature>
<sequence>MDRPTEQVLPQSAGEAADDPIGPAGDLPPDDAGRPTAGRTRGKIGQVRIIASLSVIALYVVAAVVGPILLKYDPVATDLGSRLKPPGTLLPGGHTAVFGTDQVGQDVLAQMMQGARVSITVGVATLVLAGVIGVTTGIAAGYFGGWLDAVLMRLADVQLTFPSILLAIFVASILGPSVGNVVIVLAISNWVTFARVTRSQVLGLKNRDFVDATRTLGARTWHLVTRSILPSMMAPILVVATVELGHVVLAEASLSFLGLGTPASTPSWGMTIANGRNYLSNAWWISTIPGIGLAILVISFGVLGDALRDRFDPRLRSM</sequence>
<dbReference type="EMBL" id="VDLX02000035">
    <property type="protein sequence ID" value="KAB8183578.1"/>
    <property type="molecule type" value="Genomic_DNA"/>
</dbReference>
<dbReference type="GO" id="GO:0005886">
    <property type="term" value="C:plasma membrane"/>
    <property type="evidence" value="ECO:0007669"/>
    <property type="project" value="UniProtKB-SubCell"/>
</dbReference>
<feature type="transmembrane region" description="Helical" evidence="7">
    <location>
        <begin position="119"/>
        <end position="144"/>
    </location>
</feature>
<dbReference type="InterPro" id="IPR000515">
    <property type="entry name" value="MetI-like"/>
</dbReference>
<dbReference type="RefSeq" id="WP_139638065.1">
    <property type="nucleotide sequence ID" value="NZ_VDLX02000035.1"/>
</dbReference>
<dbReference type="Gene3D" id="1.10.3720.10">
    <property type="entry name" value="MetI-like"/>
    <property type="match status" value="1"/>
</dbReference>
<keyword evidence="4 7" id="KW-0812">Transmembrane</keyword>
<comment type="caution">
    <text evidence="8">The sequence shown here is derived from an EMBL/GenBank/DDBJ whole genome shotgun (WGS) entry which is preliminary data.</text>
</comment>
<evidence type="ECO:0000256" key="6">
    <source>
        <dbReference type="ARBA" id="ARBA00023136"/>
    </source>
</evidence>
<evidence type="ECO:0000256" key="3">
    <source>
        <dbReference type="ARBA" id="ARBA00022475"/>
    </source>
</evidence>
<dbReference type="PANTHER" id="PTHR43386:SF1">
    <property type="entry name" value="D,D-DIPEPTIDE TRANSPORT SYSTEM PERMEASE PROTEIN DDPC-RELATED"/>
    <property type="match status" value="1"/>
</dbReference>
<keyword evidence="6 7" id="KW-0472">Membrane</keyword>
<evidence type="ECO:0000256" key="2">
    <source>
        <dbReference type="ARBA" id="ARBA00022448"/>
    </source>
</evidence>
<organism evidence="8 9">
    <name type="scientific">Nonomuraea phyllanthi</name>
    <dbReference type="NCBI Taxonomy" id="2219224"/>
    <lineage>
        <taxon>Bacteria</taxon>
        <taxon>Bacillati</taxon>
        <taxon>Actinomycetota</taxon>
        <taxon>Actinomycetes</taxon>
        <taxon>Streptosporangiales</taxon>
        <taxon>Streptosporangiaceae</taxon>
        <taxon>Nonomuraea</taxon>
    </lineage>
</organism>
<evidence type="ECO:0000313" key="8">
    <source>
        <dbReference type="EMBL" id="KAB8183578.1"/>
    </source>
</evidence>
<feature type="transmembrane region" description="Helical" evidence="7">
    <location>
        <begin position="164"/>
        <end position="191"/>
    </location>
</feature>
<evidence type="ECO:0000313" key="9">
    <source>
        <dbReference type="Proteomes" id="UP000312512"/>
    </source>
</evidence>
<keyword evidence="2 7" id="KW-0813">Transport</keyword>
<dbReference type="CDD" id="cd06261">
    <property type="entry name" value="TM_PBP2"/>
    <property type="match status" value="1"/>
</dbReference>
<keyword evidence="9" id="KW-1185">Reference proteome</keyword>
<dbReference type="GO" id="GO:0055085">
    <property type="term" value="P:transmembrane transport"/>
    <property type="evidence" value="ECO:0007669"/>
    <property type="project" value="InterPro"/>
</dbReference>
<dbReference type="Pfam" id="PF00528">
    <property type="entry name" value="BPD_transp_1"/>
    <property type="match status" value="1"/>
</dbReference>
<comment type="similarity">
    <text evidence="7">Belongs to the binding-protein-dependent transport system permease family.</text>
</comment>
<evidence type="ECO:0000256" key="5">
    <source>
        <dbReference type="ARBA" id="ARBA00022989"/>
    </source>
</evidence>
<dbReference type="AlphaFoldDB" id="A0A5C4UYJ7"/>
<dbReference type="Proteomes" id="UP000312512">
    <property type="component" value="Unassembled WGS sequence"/>
</dbReference>
<protein>
    <submittedName>
        <fullName evidence="8">ABC transporter permease subunit</fullName>
    </submittedName>
</protein>
<keyword evidence="3" id="KW-1003">Cell membrane</keyword>
<dbReference type="InterPro" id="IPR035906">
    <property type="entry name" value="MetI-like_sf"/>
</dbReference>
<feature type="transmembrane region" description="Helical" evidence="7">
    <location>
        <begin position="236"/>
        <end position="263"/>
    </location>
</feature>
<dbReference type="PANTHER" id="PTHR43386">
    <property type="entry name" value="OLIGOPEPTIDE TRANSPORT SYSTEM PERMEASE PROTEIN APPC"/>
    <property type="match status" value="1"/>
</dbReference>
<evidence type="ECO:0000256" key="7">
    <source>
        <dbReference type="RuleBase" id="RU363032"/>
    </source>
</evidence>
<proteinExistence type="inferred from homology"/>
<name>A0A5C4UYJ7_9ACTN</name>